<evidence type="ECO:0000313" key="2">
    <source>
        <dbReference type="EMBL" id="PVD28526.1"/>
    </source>
</evidence>
<evidence type="ECO:0000256" key="1">
    <source>
        <dbReference type="SAM" id="MobiDB-lite"/>
    </source>
</evidence>
<gene>
    <name evidence="2" type="ORF">C0Q70_11114</name>
</gene>
<organism evidence="2 3">
    <name type="scientific">Pomacea canaliculata</name>
    <name type="common">Golden apple snail</name>
    <dbReference type="NCBI Taxonomy" id="400727"/>
    <lineage>
        <taxon>Eukaryota</taxon>
        <taxon>Metazoa</taxon>
        <taxon>Spiralia</taxon>
        <taxon>Lophotrochozoa</taxon>
        <taxon>Mollusca</taxon>
        <taxon>Gastropoda</taxon>
        <taxon>Caenogastropoda</taxon>
        <taxon>Architaenioglossa</taxon>
        <taxon>Ampullarioidea</taxon>
        <taxon>Ampullariidae</taxon>
        <taxon>Pomacea</taxon>
    </lineage>
</organism>
<sequence length="118" mass="13171">MLEIPIACQELLGNTARLVLWKMDVSSKHTRQHRKPDSARSGTRSFSFPTSLEPRPTASVSWLLRASPKSLHHRFRAVLNLTPATQRKRGSEIKRENATKGQHAMAVATLAKGNDYPA</sequence>
<evidence type="ECO:0000313" key="3">
    <source>
        <dbReference type="Proteomes" id="UP000245119"/>
    </source>
</evidence>
<protein>
    <submittedName>
        <fullName evidence="2">Uncharacterized protein</fullName>
    </submittedName>
</protein>
<feature type="compositionally biased region" description="Polar residues" evidence="1">
    <location>
        <begin position="40"/>
        <end position="50"/>
    </location>
</feature>
<accession>A0A2T7P550</accession>
<dbReference type="AlphaFoldDB" id="A0A2T7P550"/>
<proteinExistence type="predicted"/>
<dbReference type="EMBL" id="PZQS01000006">
    <property type="protein sequence ID" value="PVD28526.1"/>
    <property type="molecule type" value="Genomic_DNA"/>
</dbReference>
<keyword evidence="3" id="KW-1185">Reference proteome</keyword>
<reference evidence="2 3" key="1">
    <citation type="submission" date="2018-04" db="EMBL/GenBank/DDBJ databases">
        <title>The genome of golden apple snail Pomacea canaliculata provides insight into stress tolerance and invasive adaptation.</title>
        <authorList>
            <person name="Liu C."/>
            <person name="Liu B."/>
            <person name="Ren Y."/>
            <person name="Zhang Y."/>
            <person name="Wang H."/>
            <person name="Li S."/>
            <person name="Jiang F."/>
            <person name="Yin L."/>
            <person name="Zhang G."/>
            <person name="Qian W."/>
            <person name="Fan W."/>
        </authorList>
    </citation>
    <scope>NUCLEOTIDE SEQUENCE [LARGE SCALE GENOMIC DNA]</scope>
    <source>
        <strain evidence="2">SZHN2017</strain>
        <tissue evidence="2">Muscle</tissue>
    </source>
</reference>
<feature type="region of interest" description="Disordered" evidence="1">
    <location>
        <begin position="82"/>
        <end position="118"/>
    </location>
</feature>
<feature type="compositionally biased region" description="Basic and acidic residues" evidence="1">
    <location>
        <begin position="89"/>
        <end position="98"/>
    </location>
</feature>
<name>A0A2T7P550_POMCA</name>
<dbReference type="Proteomes" id="UP000245119">
    <property type="component" value="Linkage Group LG6"/>
</dbReference>
<comment type="caution">
    <text evidence="2">The sequence shown here is derived from an EMBL/GenBank/DDBJ whole genome shotgun (WGS) entry which is preliminary data.</text>
</comment>
<feature type="region of interest" description="Disordered" evidence="1">
    <location>
        <begin position="25"/>
        <end position="57"/>
    </location>
</feature>